<dbReference type="InterPro" id="IPR010982">
    <property type="entry name" value="Lambda_DNA-bd_dom_sf"/>
</dbReference>
<sequence length="420" mass="44517">MPRRDSALPRDFWARPHIAAALATCDLPAVLEGVRSAQGWSQGELAAAVGYSQSWVSRVINRQQALTVEQVRDLSGRLGIPIHLLRFADAAAPERGAGPTKRREFGKVVTAALTVPVAPARGDIGDHTAPTLRAITGGQRRLDASSPSRDLAAGARAHVELTTRTLARARRTPYAPDIAAAASEAAGFAAWLHADMDDAGSARGHYRTAVRGARLAGEPLLGAYMLGSLAAFETDNGDAAVGLELTREAGRLVGAGAHPTAAAWLACVRAVAHAALGEARAADRAIAAAEAAVARRDNAQPPWPWVFPFDAAKVAGYRALVAVRLRRPADARRAFAEAFAQAAPATKQRGVLMVEMARAHIAAGEVDEAFRLAGDALGIGVRYGSDRLVSRVRRFRRSYRGAPARCLRELDERLADTLAL</sequence>
<evidence type="ECO:0000313" key="3">
    <source>
        <dbReference type="Proteomes" id="UP000575985"/>
    </source>
</evidence>
<keyword evidence="3" id="KW-1185">Reference proteome</keyword>
<comment type="caution">
    <text evidence="2">The sequence shown here is derived from an EMBL/GenBank/DDBJ whole genome shotgun (WGS) entry which is preliminary data.</text>
</comment>
<evidence type="ECO:0000313" key="2">
    <source>
        <dbReference type="EMBL" id="NYI94554.1"/>
    </source>
</evidence>
<dbReference type="InterPro" id="IPR001387">
    <property type="entry name" value="Cro/C1-type_HTH"/>
</dbReference>
<dbReference type="GO" id="GO:0003677">
    <property type="term" value="F:DNA binding"/>
    <property type="evidence" value="ECO:0007669"/>
    <property type="project" value="InterPro"/>
</dbReference>
<dbReference type="AlphaFoldDB" id="A0A853BIK9"/>
<dbReference type="EMBL" id="JACCFO010000001">
    <property type="protein sequence ID" value="NYI94554.1"/>
    <property type="molecule type" value="Genomic_DNA"/>
</dbReference>
<feature type="domain" description="HTH cro/C1-type" evidence="1">
    <location>
        <begin position="31"/>
        <end position="85"/>
    </location>
</feature>
<dbReference type="Gene3D" id="1.10.260.40">
    <property type="entry name" value="lambda repressor-like DNA-binding domains"/>
    <property type="match status" value="1"/>
</dbReference>
<gene>
    <name evidence="2" type="ORF">HNR12_000831</name>
</gene>
<evidence type="ECO:0000259" key="1">
    <source>
        <dbReference type="PROSITE" id="PS50943"/>
    </source>
</evidence>
<dbReference type="SUPFAM" id="SSF47413">
    <property type="entry name" value="lambda repressor-like DNA-binding domains"/>
    <property type="match status" value="1"/>
</dbReference>
<dbReference type="SMART" id="SM00530">
    <property type="entry name" value="HTH_XRE"/>
    <property type="match status" value="1"/>
</dbReference>
<name>A0A853BIK9_9ACTN</name>
<organism evidence="2 3">
    <name type="scientific">Streptomonospora nanhaiensis</name>
    <dbReference type="NCBI Taxonomy" id="1323731"/>
    <lineage>
        <taxon>Bacteria</taxon>
        <taxon>Bacillati</taxon>
        <taxon>Actinomycetota</taxon>
        <taxon>Actinomycetes</taxon>
        <taxon>Streptosporangiales</taxon>
        <taxon>Nocardiopsidaceae</taxon>
        <taxon>Streptomonospora</taxon>
    </lineage>
</organism>
<reference evidence="2 3" key="1">
    <citation type="submission" date="2020-07" db="EMBL/GenBank/DDBJ databases">
        <title>Sequencing the genomes of 1000 actinobacteria strains.</title>
        <authorList>
            <person name="Klenk H.-P."/>
        </authorList>
    </citation>
    <scope>NUCLEOTIDE SEQUENCE [LARGE SCALE GENOMIC DNA]</scope>
    <source>
        <strain evidence="2 3">DSM 45927</strain>
    </source>
</reference>
<dbReference type="PROSITE" id="PS50943">
    <property type="entry name" value="HTH_CROC1"/>
    <property type="match status" value="1"/>
</dbReference>
<dbReference type="CDD" id="cd00093">
    <property type="entry name" value="HTH_XRE"/>
    <property type="match status" value="1"/>
</dbReference>
<dbReference type="Pfam" id="PF13560">
    <property type="entry name" value="HTH_31"/>
    <property type="match status" value="1"/>
</dbReference>
<dbReference type="Proteomes" id="UP000575985">
    <property type="component" value="Unassembled WGS sequence"/>
</dbReference>
<accession>A0A853BIK9</accession>
<protein>
    <submittedName>
        <fullName evidence="2">Transcriptional regulator with XRE-family HTH domain</fullName>
    </submittedName>
</protein>
<dbReference type="RefSeq" id="WP_179766223.1">
    <property type="nucleotide sequence ID" value="NZ_JACCFO010000001.1"/>
</dbReference>
<proteinExistence type="predicted"/>